<dbReference type="Proteomes" id="UP001170624">
    <property type="component" value="Unassembled WGS sequence"/>
</dbReference>
<evidence type="ECO:0000256" key="1">
    <source>
        <dbReference type="SAM" id="Phobius"/>
    </source>
</evidence>
<keyword evidence="1" id="KW-0472">Membrane</keyword>
<organism evidence="2 3">
    <name type="scientific">Photobacterium sanguinicancri</name>
    <dbReference type="NCBI Taxonomy" id="875932"/>
    <lineage>
        <taxon>Bacteria</taxon>
        <taxon>Pseudomonadati</taxon>
        <taxon>Pseudomonadota</taxon>
        <taxon>Gammaproteobacteria</taxon>
        <taxon>Vibrionales</taxon>
        <taxon>Vibrionaceae</taxon>
        <taxon>Photobacterium</taxon>
    </lineage>
</organism>
<keyword evidence="1" id="KW-1133">Transmembrane helix</keyword>
<proteinExistence type="predicted"/>
<reference evidence="2" key="1">
    <citation type="submission" date="2023-07" db="EMBL/GenBank/DDBJ databases">
        <title>Genome content predicts the carbon catabolic preferences of heterotrophic bacteria.</title>
        <authorList>
            <person name="Gralka M."/>
        </authorList>
    </citation>
    <scope>NUCLEOTIDE SEQUENCE</scope>
    <source>
        <strain evidence="2">G2M05</strain>
    </source>
</reference>
<name>A0AAW7Y6I9_9GAMM</name>
<protein>
    <recommendedName>
        <fullName evidence="4">Zinc ribbon domain-containing protein</fullName>
    </recommendedName>
</protein>
<keyword evidence="1" id="KW-0812">Transmembrane</keyword>
<accession>A0AAW7Y6I9</accession>
<gene>
    <name evidence="2" type="ORF">Q4568_17065</name>
</gene>
<evidence type="ECO:0008006" key="4">
    <source>
        <dbReference type="Google" id="ProtNLM"/>
    </source>
</evidence>
<dbReference type="EMBL" id="JAUOPU010000021">
    <property type="protein sequence ID" value="MDO6544253.1"/>
    <property type="molecule type" value="Genomic_DNA"/>
</dbReference>
<sequence length="80" mass="9125">MIVFWLCFYLFFFFLAVGIGYHKGNLVAGVLLGYVLGPIGVLLICMSKDRKHITCPYCDAQIHKRSYFCPKCREKVMAVA</sequence>
<feature type="transmembrane region" description="Helical" evidence="1">
    <location>
        <begin position="28"/>
        <end position="46"/>
    </location>
</feature>
<dbReference type="RefSeq" id="WP_261857138.1">
    <property type="nucleotide sequence ID" value="NZ_AP024850.1"/>
</dbReference>
<dbReference type="AlphaFoldDB" id="A0AAW7Y6I9"/>
<evidence type="ECO:0000313" key="3">
    <source>
        <dbReference type="Proteomes" id="UP001170624"/>
    </source>
</evidence>
<evidence type="ECO:0000313" key="2">
    <source>
        <dbReference type="EMBL" id="MDO6544253.1"/>
    </source>
</evidence>
<comment type="caution">
    <text evidence="2">The sequence shown here is derived from an EMBL/GenBank/DDBJ whole genome shotgun (WGS) entry which is preliminary data.</text>
</comment>